<dbReference type="EC" id="2.7.1.180" evidence="1 10"/>
<accession>A0A1T4Q2S5</accession>
<evidence type="ECO:0000256" key="10">
    <source>
        <dbReference type="PIRNR" id="PIRNR006268"/>
    </source>
</evidence>
<reference evidence="13 14" key="1">
    <citation type="submission" date="2017-02" db="EMBL/GenBank/DDBJ databases">
        <authorList>
            <person name="Peterson S.W."/>
        </authorList>
    </citation>
    <scope>NUCLEOTIDE SEQUENCE [LARGE SCALE GENOMIC DNA]</scope>
    <source>
        <strain evidence="13 14">ATCC BAA-1030</strain>
    </source>
</reference>
<feature type="chain" id="PRO_5039756250" description="FAD:protein FMN transferase" evidence="12">
    <location>
        <begin position="20"/>
        <end position="351"/>
    </location>
</feature>
<evidence type="ECO:0000256" key="3">
    <source>
        <dbReference type="ARBA" id="ARBA00022630"/>
    </source>
</evidence>
<evidence type="ECO:0000256" key="8">
    <source>
        <dbReference type="ARBA" id="ARBA00031306"/>
    </source>
</evidence>
<keyword evidence="6 10" id="KW-0274">FAD</keyword>
<keyword evidence="3 10" id="KW-0285">Flavoprotein</keyword>
<proteinExistence type="inferred from homology"/>
<dbReference type="Pfam" id="PF02424">
    <property type="entry name" value="ApbE"/>
    <property type="match status" value="1"/>
</dbReference>
<evidence type="ECO:0000256" key="11">
    <source>
        <dbReference type="PIRSR" id="PIRSR006268-2"/>
    </source>
</evidence>
<feature type="binding site" evidence="11">
    <location>
        <position position="178"/>
    </location>
    <ligand>
        <name>Mg(2+)</name>
        <dbReference type="ChEBI" id="CHEBI:18420"/>
    </ligand>
</feature>
<dbReference type="GO" id="GO:0005886">
    <property type="term" value="C:plasma membrane"/>
    <property type="evidence" value="ECO:0007669"/>
    <property type="project" value="UniProtKB-SubCell"/>
</dbReference>
<evidence type="ECO:0000256" key="4">
    <source>
        <dbReference type="ARBA" id="ARBA00022679"/>
    </source>
</evidence>
<evidence type="ECO:0000313" key="14">
    <source>
        <dbReference type="Proteomes" id="UP000190328"/>
    </source>
</evidence>
<keyword evidence="12 13" id="KW-0449">Lipoprotein</keyword>
<keyword evidence="12" id="KW-0997">Cell inner membrane</keyword>
<protein>
    <recommendedName>
        <fullName evidence="2 10">FAD:protein FMN transferase</fullName>
        <ecNumber evidence="1 10">2.7.1.180</ecNumber>
    </recommendedName>
    <alternativeName>
        <fullName evidence="8 10">Flavin transferase</fullName>
    </alternativeName>
</protein>
<dbReference type="GO" id="GO:0046872">
    <property type="term" value="F:metal ion binding"/>
    <property type="evidence" value="ECO:0007669"/>
    <property type="project" value="UniProtKB-UniRule"/>
</dbReference>
<dbReference type="PIRSF" id="PIRSF006268">
    <property type="entry name" value="ApbE"/>
    <property type="match status" value="1"/>
</dbReference>
<comment type="cofactor">
    <cofactor evidence="11">
        <name>Mg(2+)</name>
        <dbReference type="ChEBI" id="CHEBI:18420"/>
    </cofactor>
    <cofactor evidence="11">
        <name>Mn(2+)</name>
        <dbReference type="ChEBI" id="CHEBI:29035"/>
    </cofactor>
    <text evidence="11">Magnesium. Can also use manganese.</text>
</comment>
<evidence type="ECO:0000313" key="13">
    <source>
        <dbReference type="EMBL" id="SJZ97964.1"/>
    </source>
</evidence>
<gene>
    <name evidence="13" type="ORF">SAMN02745116_02037</name>
</gene>
<comment type="catalytic activity">
    <reaction evidence="9 10 12">
        <text>L-threonyl-[protein] + FAD = FMN-L-threonyl-[protein] + AMP + H(+)</text>
        <dbReference type="Rhea" id="RHEA:36847"/>
        <dbReference type="Rhea" id="RHEA-COMP:11060"/>
        <dbReference type="Rhea" id="RHEA-COMP:11061"/>
        <dbReference type="ChEBI" id="CHEBI:15378"/>
        <dbReference type="ChEBI" id="CHEBI:30013"/>
        <dbReference type="ChEBI" id="CHEBI:57692"/>
        <dbReference type="ChEBI" id="CHEBI:74257"/>
        <dbReference type="ChEBI" id="CHEBI:456215"/>
        <dbReference type="EC" id="2.7.1.180"/>
    </reaction>
</comment>
<organism evidence="13 14">
    <name type="scientific">Pilibacter termitis</name>
    <dbReference type="NCBI Taxonomy" id="263852"/>
    <lineage>
        <taxon>Bacteria</taxon>
        <taxon>Bacillati</taxon>
        <taxon>Bacillota</taxon>
        <taxon>Bacilli</taxon>
        <taxon>Lactobacillales</taxon>
        <taxon>Enterococcaceae</taxon>
        <taxon>Pilibacter</taxon>
    </lineage>
</organism>
<feature type="binding site" evidence="11">
    <location>
        <position position="294"/>
    </location>
    <ligand>
        <name>Mg(2+)</name>
        <dbReference type="ChEBI" id="CHEBI:18420"/>
    </ligand>
</feature>
<dbReference type="AlphaFoldDB" id="A0A1T4Q2S5"/>
<dbReference type="STRING" id="263852.SAMN02745116_02037"/>
<keyword evidence="12" id="KW-1003">Cell membrane</keyword>
<evidence type="ECO:0000256" key="2">
    <source>
        <dbReference type="ARBA" id="ARBA00016337"/>
    </source>
</evidence>
<evidence type="ECO:0000256" key="12">
    <source>
        <dbReference type="RuleBase" id="RU363002"/>
    </source>
</evidence>
<sequence length="351" mass="39111">MKNRIMILLLSLFVLTSCASQSSDSRNLVEQPYKKREFLLGTYVQVRIFDKGKEDLLTPAFELMKRLGNEIDSNDDQNESEIDKINEASGKKAVVVNEEIFYLVKKAKEYSEESNGKFDLTIGVITQLWHIGFEDAQKPTQSEIDQALQLVNYQDVELDEQKHSVFLKKEGMKLDLGAIAKGFITDKVVEFLQKNGVTTAIVDLGGNVFVLGHSYRGADIPWTVGIQDPNKARNTEVGTLLGVNASFVTSGIYERYLKVNGEVYHHIMNPKTGYPFDNELAGVTIVSEKSIDGDGLSTTVFALGLSEGMKYIESHKGVEAVFVTKDDKIYKTSGVEKTFELDKGSGYFLGE</sequence>
<dbReference type="InterPro" id="IPR003374">
    <property type="entry name" value="ApbE-like_sf"/>
</dbReference>
<feature type="binding site" evidence="11">
    <location>
        <position position="298"/>
    </location>
    <ligand>
        <name>Mg(2+)</name>
        <dbReference type="ChEBI" id="CHEBI:18420"/>
    </ligand>
</feature>
<keyword evidence="12" id="KW-0732">Signal</keyword>
<evidence type="ECO:0000256" key="5">
    <source>
        <dbReference type="ARBA" id="ARBA00022723"/>
    </source>
</evidence>
<dbReference type="OrthoDB" id="9778595at2"/>
<keyword evidence="5 10" id="KW-0479">Metal-binding</keyword>
<dbReference type="RefSeq" id="WP_078807953.1">
    <property type="nucleotide sequence ID" value="NZ_FUXI01000025.1"/>
</dbReference>
<dbReference type="PROSITE" id="PS51257">
    <property type="entry name" value="PROKAR_LIPOPROTEIN"/>
    <property type="match status" value="1"/>
</dbReference>
<dbReference type="PANTHER" id="PTHR30040">
    <property type="entry name" value="THIAMINE BIOSYNTHESIS LIPOPROTEIN APBE"/>
    <property type="match status" value="1"/>
</dbReference>
<evidence type="ECO:0000256" key="9">
    <source>
        <dbReference type="ARBA" id="ARBA00048540"/>
    </source>
</evidence>
<dbReference type="PANTHER" id="PTHR30040:SF2">
    <property type="entry name" value="FAD:PROTEIN FMN TRANSFERASE"/>
    <property type="match status" value="1"/>
</dbReference>
<evidence type="ECO:0000256" key="6">
    <source>
        <dbReference type="ARBA" id="ARBA00022827"/>
    </source>
</evidence>
<dbReference type="Gene3D" id="3.10.520.10">
    <property type="entry name" value="ApbE-like domains"/>
    <property type="match status" value="1"/>
</dbReference>
<dbReference type="EMBL" id="FUXI01000025">
    <property type="protein sequence ID" value="SJZ97964.1"/>
    <property type="molecule type" value="Genomic_DNA"/>
</dbReference>
<name>A0A1T4Q2S5_9ENTE</name>
<evidence type="ECO:0000256" key="1">
    <source>
        <dbReference type="ARBA" id="ARBA00011955"/>
    </source>
</evidence>
<comment type="function">
    <text evidence="12">Flavin transferase that catalyzes the transfer of the FMN moiety of FAD and its covalent binding to the hydroxyl group of a threonine residue in a target flavoprotein.</text>
</comment>
<keyword evidence="7 10" id="KW-0460">Magnesium</keyword>
<keyword evidence="12" id="KW-0472">Membrane</keyword>
<keyword evidence="14" id="KW-1185">Reference proteome</keyword>
<dbReference type="GO" id="GO:0016740">
    <property type="term" value="F:transferase activity"/>
    <property type="evidence" value="ECO:0007669"/>
    <property type="project" value="UniProtKB-UniRule"/>
</dbReference>
<evidence type="ECO:0000256" key="7">
    <source>
        <dbReference type="ARBA" id="ARBA00022842"/>
    </source>
</evidence>
<dbReference type="InterPro" id="IPR024932">
    <property type="entry name" value="ApbE"/>
</dbReference>
<comment type="subcellular location">
    <subcellularLocation>
        <location evidence="12">Cell inner membrane</location>
        <topology evidence="12">Lipid-anchor</topology>
        <orientation evidence="12">Periplasmic side</orientation>
    </subcellularLocation>
</comment>
<feature type="signal peptide" evidence="12">
    <location>
        <begin position="1"/>
        <end position="19"/>
    </location>
</feature>
<keyword evidence="4 10" id="KW-0808">Transferase</keyword>
<dbReference type="Proteomes" id="UP000190328">
    <property type="component" value="Unassembled WGS sequence"/>
</dbReference>
<dbReference type="SUPFAM" id="SSF143631">
    <property type="entry name" value="ApbE-like"/>
    <property type="match status" value="1"/>
</dbReference>
<comment type="similarity">
    <text evidence="10 12">Belongs to the ApbE family.</text>
</comment>